<organism evidence="1 2">
    <name type="scientific">Vibrio nigripulchritudo SOn1</name>
    <dbReference type="NCBI Taxonomy" id="1238450"/>
    <lineage>
        <taxon>Bacteria</taxon>
        <taxon>Pseudomonadati</taxon>
        <taxon>Pseudomonadota</taxon>
        <taxon>Gammaproteobacteria</taxon>
        <taxon>Vibrionales</taxon>
        <taxon>Vibrionaceae</taxon>
        <taxon>Vibrio</taxon>
    </lineage>
</organism>
<accession>A0AAV2VJS8</accession>
<sequence>MTAETVLTNVLLEIGLDNPSAQLTSHEYEIRQIKTFMNAAGSEIARRAEWYHLVKEQVVPGGVSEATLPDDFQMLTEHNAVRLNKAGFHPVRLTSSPEVWALLSERPSAQPYCHLHAGKILFSPALETEGATVRYVSKHWVEGKAEVTQNGDKLLVPERLIEKGTIWRWKRQKGLPYDDILAEFEADFLTEIQADRGGEDAH</sequence>
<evidence type="ECO:0000313" key="2">
    <source>
        <dbReference type="Proteomes" id="UP000018211"/>
    </source>
</evidence>
<dbReference type="Proteomes" id="UP000018211">
    <property type="component" value="Unassembled WGS sequence"/>
</dbReference>
<dbReference type="EMBL" id="CAOF01000023">
    <property type="protein sequence ID" value="CCO44674.1"/>
    <property type="molecule type" value="Genomic_DNA"/>
</dbReference>
<name>A0AAV2VJS8_9VIBR</name>
<evidence type="ECO:0000313" key="1">
    <source>
        <dbReference type="EMBL" id="CCO44674.1"/>
    </source>
</evidence>
<keyword evidence="1" id="KW-0378">Hydrolase</keyword>
<dbReference type="GO" id="GO:0008854">
    <property type="term" value="F:exodeoxyribonuclease V activity"/>
    <property type="evidence" value="ECO:0007669"/>
    <property type="project" value="UniProtKB-EC"/>
</dbReference>
<comment type="caution">
    <text evidence="1">The sequence shown here is derived from an EMBL/GenBank/DDBJ whole genome shotgun (WGS) entry which is preliminary data.</text>
</comment>
<dbReference type="RefSeq" id="WP_022610441.1">
    <property type="nucleotide sequence ID" value="NZ_LK391965.1"/>
</dbReference>
<gene>
    <name evidence="1" type="ORF">VIBNISOn1_1190019</name>
</gene>
<protein>
    <submittedName>
        <fullName evidence="1">Exodeoxyribonuclease V beta chain</fullName>
        <ecNumber evidence="1">3.1.11.5</ecNumber>
    </submittedName>
</protein>
<dbReference type="AlphaFoldDB" id="A0AAV2VJS8"/>
<dbReference type="Pfam" id="PF24175">
    <property type="entry name" value="SU10_adaptor"/>
    <property type="match status" value="1"/>
</dbReference>
<proteinExistence type="predicted"/>
<reference evidence="1 2" key="1">
    <citation type="journal article" date="2013" name="ISME J.">
        <title>Comparative genomics of pathogenic lineages of Vibrio nigripulchritudo identifies virulence-associated traits.</title>
        <authorList>
            <person name="Goudenege D."/>
            <person name="Labreuche Y."/>
            <person name="Krin E."/>
            <person name="Ansquer D."/>
            <person name="Mangenot S."/>
            <person name="Calteau A."/>
            <person name="Medigue C."/>
            <person name="Mazel D."/>
            <person name="Polz M.F."/>
            <person name="Le Roux F."/>
        </authorList>
    </citation>
    <scope>NUCLEOTIDE SEQUENCE [LARGE SCALE GENOMIC DNA]</scope>
    <source>
        <strain evidence="1 2">SOn1</strain>
    </source>
</reference>
<dbReference type="EC" id="3.1.11.5" evidence="1"/>
<dbReference type="InterPro" id="IPR056209">
    <property type="entry name" value="SU10_adaptor"/>
</dbReference>